<organism evidence="2 3">
    <name type="scientific">Streptomyces malaysiense</name>
    <dbReference type="NCBI Taxonomy" id="1428626"/>
    <lineage>
        <taxon>Bacteria</taxon>
        <taxon>Bacillati</taxon>
        <taxon>Actinomycetota</taxon>
        <taxon>Actinomycetes</taxon>
        <taxon>Kitasatosporales</taxon>
        <taxon>Streptomycetaceae</taxon>
        <taxon>Streptomyces</taxon>
    </lineage>
</organism>
<evidence type="ECO:0008006" key="4">
    <source>
        <dbReference type="Google" id="ProtNLM"/>
    </source>
</evidence>
<accession>A0A1J4PVN0</accession>
<sequence length="248" mass="25951">MTKNTGNHSRNTQQNPSMLDNLRPLVIDVVVPIGAYYVLKDALGSSTVAALAWSSVVPAARTVWGLVRERRANALACLILVVNLVSLLVSTVAGDPRLMLAKDGAVSSTVGIGILLSVRLGRPMMTTAMMPFLVKGDAVKEAAWQRLTGGTSVRSAAFGQRERMFSVVWGVTLLAECVARVVGAYTVPVDTMVWLGTVVLIAAMAVAFRVSGVLAAGPMEKLLEAEVAAGAGTAEAEGNSSSAMSTHK</sequence>
<keyword evidence="1" id="KW-0472">Membrane</keyword>
<feature type="transmembrane region" description="Helical" evidence="1">
    <location>
        <begin position="164"/>
        <end position="187"/>
    </location>
</feature>
<evidence type="ECO:0000256" key="1">
    <source>
        <dbReference type="SAM" id="Phobius"/>
    </source>
</evidence>
<feature type="transmembrane region" description="Helical" evidence="1">
    <location>
        <begin position="193"/>
        <end position="216"/>
    </location>
</feature>
<dbReference type="RefSeq" id="WP_046417311.1">
    <property type="nucleotide sequence ID" value="NZ_LBDA02000057.1"/>
</dbReference>
<protein>
    <recommendedName>
        <fullName evidence="4">DUF3159 domain-containing protein</fullName>
    </recommendedName>
</protein>
<comment type="caution">
    <text evidence="2">The sequence shown here is derived from an EMBL/GenBank/DDBJ whole genome shotgun (WGS) entry which is preliminary data.</text>
</comment>
<dbReference type="Proteomes" id="UP000034838">
    <property type="component" value="Unassembled WGS sequence"/>
</dbReference>
<feature type="transmembrane region" description="Helical" evidence="1">
    <location>
        <begin position="105"/>
        <end position="121"/>
    </location>
</feature>
<keyword evidence="1" id="KW-0812">Transmembrane</keyword>
<reference evidence="2" key="1">
    <citation type="submission" date="2016-10" db="EMBL/GenBank/DDBJ databases">
        <title>Genome sequence of Streptomyces malaysiense MUSC 136.</title>
        <authorList>
            <person name="Lee L.-H."/>
            <person name="Ser H.-L."/>
        </authorList>
    </citation>
    <scope>NUCLEOTIDE SEQUENCE [LARGE SCALE GENOMIC DNA]</scope>
    <source>
        <strain evidence="2">MUSC 136</strain>
    </source>
</reference>
<evidence type="ECO:0000313" key="2">
    <source>
        <dbReference type="EMBL" id="OIK24770.1"/>
    </source>
</evidence>
<evidence type="ECO:0000313" key="3">
    <source>
        <dbReference type="Proteomes" id="UP000034838"/>
    </source>
</evidence>
<proteinExistence type="predicted"/>
<gene>
    <name evidence="2" type="ORF">VT52_024520</name>
</gene>
<feature type="transmembrane region" description="Helical" evidence="1">
    <location>
        <begin position="74"/>
        <end position="93"/>
    </location>
</feature>
<dbReference type="EMBL" id="LBDA02000057">
    <property type="protein sequence ID" value="OIK24770.1"/>
    <property type="molecule type" value="Genomic_DNA"/>
</dbReference>
<keyword evidence="3" id="KW-1185">Reference proteome</keyword>
<dbReference type="NCBIfam" id="NF041646">
    <property type="entry name" value="VC0807_fam"/>
    <property type="match status" value="1"/>
</dbReference>
<dbReference type="OrthoDB" id="4544430at2"/>
<keyword evidence="1" id="KW-1133">Transmembrane helix</keyword>
<dbReference type="AlphaFoldDB" id="A0A1J4PVN0"/>
<name>A0A1J4PVN0_9ACTN</name>